<feature type="coiled-coil region" evidence="6">
    <location>
        <begin position="445"/>
        <end position="483"/>
    </location>
</feature>
<evidence type="ECO:0000256" key="6">
    <source>
        <dbReference type="SAM" id="Coils"/>
    </source>
</evidence>
<evidence type="ECO:0000256" key="2">
    <source>
        <dbReference type="ARBA" id="ARBA00012438"/>
    </source>
</evidence>
<dbReference type="PROSITE" id="PS50109">
    <property type="entry name" value="HIS_KIN"/>
    <property type="match status" value="1"/>
</dbReference>
<dbReference type="InterPro" id="IPR000014">
    <property type="entry name" value="PAS"/>
</dbReference>
<comment type="catalytic activity">
    <reaction evidence="1">
        <text>ATP + protein L-histidine = ADP + protein N-phospho-L-histidine.</text>
        <dbReference type="EC" id="2.7.13.3"/>
    </reaction>
</comment>
<evidence type="ECO:0000256" key="5">
    <source>
        <dbReference type="ARBA" id="ARBA00022777"/>
    </source>
</evidence>
<dbReference type="PANTHER" id="PTHR43047:SF72">
    <property type="entry name" value="OSMOSENSING HISTIDINE PROTEIN KINASE SLN1"/>
    <property type="match status" value="1"/>
</dbReference>
<dbReference type="Gene3D" id="3.30.565.10">
    <property type="entry name" value="Histidine kinase-like ATPase, C-terminal domain"/>
    <property type="match status" value="1"/>
</dbReference>
<reference evidence="10" key="1">
    <citation type="submission" date="2023-02" db="EMBL/GenBank/DDBJ databases">
        <title>Genome sequence of Hyphococcus flavus.</title>
        <authorList>
            <person name="Rong J.-C."/>
            <person name="Zhao Q."/>
            <person name="Yi M."/>
            <person name="Wu J.-Y."/>
        </authorList>
    </citation>
    <scope>NUCLEOTIDE SEQUENCE</scope>
    <source>
        <strain evidence="10">MCCC 1K03223</strain>
    </source>
</reference>
<feature type="transmembrane region" description="Helical" evidence="7">
    <location>
        <begin position="25"/>
        <end position="42"/>
    </location>
</feature>
<dbReference type="Pfam" id="PF00512">
    <property type="entry name" value="HisKA"/>
    <property type="match status" value="1"/>
</dbReference>
<dbReference type="GO" id="GO:0009927">
    <property type="term" value="F:histidine phosphotransfer kinase activity"/>
    <property type="evidence" value="ECO:0007669"/>
    <property type="project" value="TreeGrafter"/>
</dbReference>
<dbReference type="EC" id="2.7.13.3" evidence="2"/>
<dbReference type="SMART" id="SM00387">
    <property type="entry name" value="HATPase_c"/>
    <property type="match status" value="1"/>
</dbReference>
<dbReference type="Pfam" id="PF02518">
    <property type="entry name" value="HATPase_c"/>
    <property type="match status" value="1"/>
</dbReference>
<evidence type="ECO:0000259" key="8">
    <source>
        <dbReference type="PROSITE" id="PS50109"/>
    </source>
</evidence>
<dbReference type="KEGG" id="hfl:PUV54_02845"/>
<keyword evidence="7" id="KW-0472">Membrane</keyword>
<dbReference type="SMART" id="SM00388">
    <property type="entry name" value="HisKA"/>
    <property type="match status" value="1"/>
</dbReference>
<dbReference type="SUPFAM" id="SSF47384">
    <property type="entry name" value="Homodimeric domain of signal transducing histidine kinase"/>
    <property type="match status" value="1"/>
</dbReference>
<gene>
    <name evidence="10" type="ORF">PUV54_02845</name>
</gene>
<dbReference type="Proteomes" id="UP001214043">
    <property type="component" value="Chromosome"/>
</dbReference>
<protein>
    <recommendedName>
        <fullName evidence="2">histidine kinase</fullName>
        <ecNumber evidence="2">2.7.13.3</ecNumber>
    </recommendedName>
</protein>
<dbReference type="AlphaFoldDB" id="A0AAF0CGF5"/>
<keyword evidence="3" id="KW-0597">Phosphoprotein</keyword>
<dbReference type="Gene3D" id="3.30.450.20">
    <property type="entry name" value="PAS domain"/>
    <property type="match status" value="1"/>
</dbReference>
<dbReference type="InterPro" id="IPR036097">
    <property type="entry name" value="HisK_dim/P_sf"/>
</dbReference>
<dbReference type="GO" id="GO:0000155">
    <property type="term" value="F:phosphorelay sensor kinase activity"/>
    <property type="evidence" value="ECO:0007669"/>
    <property type="project" value="InterPro"/>
</dbReference>
<evidence type="ECO:0000259" key="9">
    <source>
        <dbReference type="PROSITE" id="PS50112"/>
    </source>
</evidence>
<evidence type="ECO:0000313" key="10">
    <source>
        <dbReference type="EMBL" id="WDI32128.1"/>
    </source>
</evidence>
<feature type="transmembrane region" description="Helical" evidence="7">
    <location>
        <begin position="170"/>
        <end position="192"/>
    </location>
</feature>
<keyword evidence="11" id="KW-1185">Reference proteome</keyword>
<keyword evidence="5 10" id="KW-0418">Kinase</keyword>
<dbReference type="EMBL" id="CP118166">
    <property type="protein sequence ID" value="WDI32128.1"/>
    <property type="molecule type" value="Genomic_DNA"/>
</dbReference>
<keyword evidence="7" id="KW-0812">Transmembrane</keyword>
<proteinExistence type="predicted"/>
<keyword evidence="7" id="KW-1133">Transmembrane helix</keyword>
<dbReference type="InterPro" id="IPR004358">
    <property type="entry name" value="Sig_transdc_His_kin-like_C"/>
</dbReference>
<accession>A0AAF0CGF5</accession>
<keyword evidence="4" id="KW-0808">Transferase</keyword>
<dbReference type="SUPFAM" id="SSF55874">
    <property type="entry name" value="ATPase domain of HSP90 chaperone/DNA topoisomerase II/histidine kinase"/>
    <property type="match status" value="1"/>
</dbReference>
<feature type="domain" description="Histidine kinase" evidence="8">
    <location>
        <begin position="493"/>
        <end position="712"/>
    </location>
</feature>
<dbReference type="Gene3D" id="1.10.287.130">
    <property type="match status" value="1"/>
</dbReference>
<sequence length="747" mass="80919">MADEDTQNDGEALSARIEALSPRRLAALTGAFLVALAALFVFEVNEKAKQRATETEIRLTQAANDGAAALNISIMTGAPVRDTLNAVRPAGYAALYHLSPSGDIIMAAGRTDIVDVPAARIRTLDLNESGETRVDLPGGDIALAWRKLDNGDAVMVAAPARDILDRSPIWFSYAVIMGAITLVIGSLVAAFIRQSRAAAQAAHALSTLTDFNAALTGGRCSPWFYDHKDRTVHLSKSLLQPLGLSSRDRKLTLREISALVHPQDLRTAVAVISGEPSGVSEGVVRLREPGGAWARAYFRTSAEATRFTRCGVAFDLVGATTLAPGAAIAETRLRDAIESIPEAFVLWDAHGRLATWNKRFASIFRIPAKVLRAGLTLEEVVTCAGVAGDVLAAHFGPLEDKQQENQEVALPGSRWAHVSRRKTAEGGYVCVATNVTDLKRRAWAQKKKERELQRTVEDLESSRKELSEALRKYEYEKYRAEEASRSKSEFLANMSHELRTPLNAINGFSEVMQSELYGPLGDIKYKEYVGDILSSGRHLLELIDDILDMSKIEAGRLTLEPKRTELERILNESVRLVAKRASDAEVRLTTSVGHAPPVWADARAVKQVVLNLLSNALKFTPSGGEVTLTAEADLDGVTIIVADSGSGIDQAQLSKLGAPFELAENHFSRTRNGSGLGLALSRALMDMQGGILALASQPGKGTVACATFPRRQNAKVRLPQFIRAEAHVLTGKEKPEEPRFDATQAAE</sequence>
<dbReference type="PRINTS" id="PR00344">
    <property type="entry name" value="BCTRLSENSOR"/>
</dbReference>
<dbReference type="InterPro" id="IPR005467">
    <property type="entry name" value="His_kinase_dom"/>
</dbReference>
<dbReference type="InterPro" id="IPR003661">
    <property type="entry name" value="HisK_dim/P_dom"/>
</dbReference>
<evidence type="ECO:0000256" key="1">
    <source>
        <dbReference type="ARBA" id="ARBA00000085"/>
    </source>
</evidence>
<dbReference type="Pfam" id="PF12860">
    <property type="entry name" value="PAS_7"/>
    <property type="match status" value="1"/>
</dbReference>
<evidence type="ECO:0000256" key="3">
    <source>
        <dbReference type="ARBA" id="ARBA00022553"/>
    </source>
</evidence>
<dbReference type="CDD" id="cd00130">
    <property type="entry name" value="PAS"/>
    <property type="match status" value="1"/>
</dbReference>
<dbReference type="PROSITE" id="PS50112">
    <property type="entry name" value="PAS"/>
    <property type="match status" value="1"/>
</dbReference>
<name>A0AAF0CGF5_9PROT</name>
<feature type="domain" description="PAS" evidence="9">
    <location>
        <begin position="329"/>
        <end position="364"/>
    </location>
</feature>
<organism evidence="10 11">
    <name type="scientific">Hyphococcus flavus</name>
    <dbReference type="NCBI Taxonomy" id="1866326"/>
    <lineage>
        <taxon>Bacteria</taxon>
        <taxon>Pseudomonadati</taxon>
        <taxon>Pseudomonadota</taxon>
        <taxon>Alphaproteobacteria</taxon>
        <taxon>Parvularculales</taxon>
        <taxon>Parvularculaceae</taxon>
        <taxon>Hyphococcus</taxon>
    </lineage>
</organism>
<dbReference type="GO" id="GO:0005886">
    <property type="term" value="C:plasma membrane"/>
    <property type="evidence" value="ECO:0007669"/>
    <property type="project" value="TreeGrafter"/>
</dbReference>
<dbReference type="InterPro" id="IPR003594">
    <property type="entry name" value="HATPase_dom"/>
</dbReference>
<evidence type="ECO:0000256" key="7">
    <source>
        <dbReference type="SAM" id="Phobius"/>
    </source>
</evidence>
<keyword evidence="6" id="KW-0175">Coiled coil</keyword>
<dbReference type="SUPFAM" id="SSF55785">
    <property type="entry name" value="PYP-like sensor domain (PAS domain)"/>
    <property type="match status" value="1"/>
</dbReference>
<dbReference type="InterPro" id="IPR036890">
    <property type="entry name" value="HATPase_C_sf"/>
</dbReference>
<dbReference type="CDD" id="cd00082">
    <property type="entry name" value="HisKA"/>
    <property type="match status" value="1"/>
</dbReference>
<dbReference type="InterPro" id="IPR035965">
    <property type="entry name" value="PAS-like_dom_sf"/>
</dbReference>
<dbReference type="RefSeq" id="WP_274494019.1">
    <property type="nucleotide sequence ID" value="NZ_CP118166.1"/>
</dbReference>
<evidence type="ECO:0000313" key="11">
    <source>
        <dbReference type="Proteomes" id="UP001214043"/>
    </source>
</evidence>
<evidence type="ECO:0000256" key="4">
    <source>
        <dbReference type="ARBA" id="ARBA00022679"/>
    </source>
</evidence>
<dbReference type="PANTHER" id="PTHR43047">
    <property type="entry name" value="TWO-COMPONENT HISTIDINE PROTEIN KINASE"/>
    <property type="match status" value="1"/>
</dbReference>